<proteinExistence type="predicted"/>
<gene>
    <name evidence="7" type="primary">moeB</name>
    <name evidence="7" type="ORF">Grafi_p108</name>
</gene>
<dbReference type="GO" id="GO:0005524">
    <property type="term" value="F:ATP binding"/>
    <property type="evidence" value="ECO:0007669"/>
    <property type="project" value="UniProtKB-KW"/>
</dbReference>
<evidence type="ECO:0000256" key="1">
    <source>
        <dbReference type="ARBA" id="ARBA00022679"/>
    </source>
</evidence>
<dbReference type="GO" id="GO:0016779">
    <property type="term" value="F:nucleotidyltransferase activity"/>
    <property type="evidence" value="ECO:0007669"/>
    <property type="project" value="UniProtKB-KW"/>
</dbReference>
<keyword evidence="1 7" id="KW-0808">Transferase</keyword>
<dbReference type="GeneID" id="36945050"/>
<keyword evidence="7" id="KW-0934">Plastid</keyword>
<feature type="transmembrane region" description="Helical" evidence="5">
    <location>
        <begin position="41"/>
        <end position="59"/>
    </location>
</feature>
<keyword evidence="3" id="KW-0067">ATP-binding</keyword>
<dbReference type="Gene3D" id="3.40.50.720">
    <property type="entry name" value="NAD(P)-binding Rossmann-like Domain"/>
    <property type="match status" value="1"/>
</dbReference>
<dbReference type="SMART" id="SM00450">
    <property type="entry name" value="RHOD"/>
    <property type="match status" value="1"/>
</dbReference>
<dbReference type="RefSeq" id="YP_009488678.1">
    <property type="nucleotide sequence ID" value="NC_037841.1"/>
</dbReference>
<dbReference type="GO" id="GO:0008641">
    <property type="term" value="F:ubiquitin-like modifier activating enzyme activity"/>
    <property type="evidence" value="ECO:0007669"/>
    <property type="project" value="InterPro"/>
</dbReference>
<dbReference type="EMBL" id="MG598531">
    <property type="protein sequence ID" value="AWD77289.1"/>
    <property type="molecule type" value="Genomic_DNA"/>
</dbReference>
<dbReference type="InterPro" id="IPR045886">
    <property type="entry name" value="ThiF/MoeB/HesA"/>
</dbReference>
<dbReference type="PROSITE" id="PS50206">
    <property type="entry name" value="RHODANESE_3"/>
    <property type="match status" value="1"/>
</dbReference>
<evidence type="ECO:0000259" key="6">
    <source>
        <dbReference type="PROSITE" id="PS50206"/>
    </source>
</evidence>
<dbReference type="AlphaFoldDB" id="A0A2S1FWZ6"/>
<dbReference type="GO" id="GO:0005829">
    <property type="term" value="C:cytosol"/>
    <property type="evidence" value="ECO:0007669"/>
    <property type="project" value="TreeGrafter"/>
</dbReference>
<accession>A0A2S1FWZ6</accession>
<dbReference type="FunFam" id="3.40.50.720:FF:000033">
    <property type="entry name" value="Adenylyltransferase and sulfurtransferase MOCS3"/>
    <property type="match status" value="1"/>
</dbReference>
<evidence type="ECO:0000256" key="3">
    <source>
        <dbReference type="ARBA" id="ARBA00022840"/>
    </source>
</evidence>
<organism evidence="7">
    <name type="scientific">Grateloupia filicina</name>
    <dbReference type="NCBI Taxonomy" id="31455"/>
    <lineage>
        <taxon>Eukaryota</taxon>
        <taxon>Rhodophyta</taxon>
        <taxon>Florideophyceae</taxon>
        <taxon>Rhodymeniophycidae</taxon>
        <taxon>Halymeniales</taxon>
        <taxon>Halymeniaceae</taxon>
        <taxon>Grateloupia</taxon>
    </lineage>
</organism>
<geneLocation type="chloroplast" evidence="7"/>
<dbReference type="Pfam" id="PF00581">
    <property type="entry name" value="Rhodanese"/>
    <property type="match status" value="1"/>
</dbReference>
<dbReference type="Pfam" id="PF00899">
    <property type="entry name" value="ThiF"/>
    <property type="match status" value="1"/>
</dbReference>
<dbReference type="CDD" id="cd00757">
    <property type="entry name" value="ThiF_MoeB_HesA_family"/>
    <property type="match status" value="1"/>
</dbReference>
<dbReference type="InterPro" id="IPR000594">
    <property type="entry name" value="ThiF_NAD_FAD-bd"/>
</dbReference>
<keyword evidence="2" id="KW-0547">Nucleotide-binding</keyword>
<reference evidence="7" key="1">
    <citation type="submission" date="2017-12" db="EMBL/GenBank/DDBJ databases">
        <title>Complete Sequences of the chloroplast DNA of the Grateloupia filicina.</title>
        <authorList>
            <person name="Liu T."/>
            <person name="Liu C."/>
            <person name="Li Y."/>
        </authorList>
    </citation>
    <scope>NUCLEOTIDE SEQUENCE</scope>
</reference>
<name>A0A2S1FWZ6_9FLOR</name>
<dbReference type="PANTHER" id="PTHR10953">
    <property type="entry name" value="UBIQUITIN-ACTIVATING ENZYME E1"/>
    <property type="match status" value="1"/>
</dbReference>
<evidence type="ECO:0000256" key="4">
    <source>
        <dbReference type="ARBA" id="ARBA00072792"/>
    </source>
</evidence>
<keyword evidence="7" id="KW-0548">Nucleotidyltransferase</keyword>
<keyword evidence="5" id="KW-1133">Transmembrane helix</keyword>
<dbReference type="GO" id="GO:0008146">
    <property type="term" value="F:sulfotransferase activity"/>
    <property type="evidence" value="ECO:0007669"/>
    <property type="project" value="TreeGrafter"/>
</dbReference>
<dbReference type="GO" id="GO:0004792">
    <property type="term" value="F:thiosulfate-cyanide sulfurtransferase activity"/>
    <property type="evidence" value="ECO:0007669"/>
    <property type="project" value="TreeGrafter"/>
</dbReference>
<dbReference type="Gene3D" id="3.40.250.10">
    <property type="entry name" value="Rhodanese-like domain"/>
    <property type="match status" value="1"/>
</dbReference>
<dbReference type="PANTHER" id="PTHR10953:SF102">
    <property type="entry name" value="ADENYLYLTRANSFERASE AND SULFURTRANSFERASE MOCS3"/>
    <property type="match status" value="1"/>
</dbReference>
<dbReference type="CDD" id="cd00158">
    <property type="entry name" value="RHOD"/>
    <property type="match status" value="1"/>
</dbReference>
<keyword evidence="7" id="KW-0150">Chloroplast</keyword>
<evidence type="ECO:0000313" key="7">
    <source>
        <dbReference type="EMBL" id="AWD77289.1"/>
    </source>
</evidence>
<feature type="domain" description="Rhodanese" evidence="6">
    <location>
        <begin position="278"/>
        <end position="366"/>
    </location>
</feature>
<protein>
    <recommendedName>
        <fullName evidence="4">Probable molybdopterin-synthase adenylyltransferase</fullName>
    </recommendedName>
</protein>
<evidence type="ECO:0000256" key="5">
    <source>
        <dbReference type="SAM" id="Phobius"/>
    </source>
</evidence>
<dbReference type="InterPro" id="IPR035985">
    <property type="entry name" value="Ubiquitin-activating_enz"/>
</dbReference>
<keyword evidence="5" id="KW-0812">Transmembrane</keyword>
<dbReference type="InterPro" id="IPR001763">
    <property type="entry name" value="Rhodanese-like_dom"/>
</dbReference>
<keyword evidence="5" id="KW-0472">Membrane</keyword>
<dbReference type="InterPro" id="IPR036873">
    <property type="entry name" value="Rhodanese-like_dom_sf"/>
</dbReference>
<dbReference type="SUPFAM" id="SSF52821">
    <property type="entry name" value="Rhodanese/Cell cycle control phosphatase"/>
    <property type="match status" value="1"/>
</dbReference>
<evidence type="ECO:0000256" key="2">
    <source>
        <dbReference type="ARBA" id="ARBA00022741"/>
    </source>
</evidence>
<dbReference type="SUPFAM" id="SSF69572">
    <property type="entry name" value="Activating enzymes of the ubiquitin-like proteins"/>
    <property type="match status" value="1"/>
</dbReference>
<sequence length="376" mass="42716">MLNPLLYNTNLSAEEYKKYARHLIVNEIGINGQKRLKNASLLFIGAGGLASSAILYLAASGIGHIGIVDHDIVSISNLHRQILYNTDNIGELKVKAAEYKIKQINSECKVVTYPYQLNSNNSINLIQNYDLIIDTCDNFETRYIVDFVCYKLHKVHIYGAIQNFEGQISVFNYKGGPRYSNLYPNHLNLENQNCNNLGVLGILPGLIGLLQGIEAIKIILGNGKVLSGHIMRYNALNMSFKKTKINPLNQHTCTNTVNESIINNINIIAFRQLKNFFIEDNTIIIDVRQNIEFIQSHIKNAINIPLNCMKNKRTIEFIKNAHLDKITIIYCSSNSRAITASNILYKNKIKHYILKNGFNQHLDNLKYKPNICNIQY</sequence>